<name>A0AAW1PZF8_9CHLO</name>
<dbReference type="Pfam" id="PF04969">
    <property type="entry name" value="CS"/>
    <property type="match status" value="1"/>
</dbReference>
<reference evidence="3 4" key="1">
    <citation type="journal article" date="2024" name="Nat. Commun.">
        <title>Phylogenomics reveals the evolutionary origins of lichenization in chlorophyte algae.</title>
        <authorList>
            <person name="Puginier C."/>
            <person name="Libourel C."/>
            <person name="Otte J."/>
            <person name="Skaloud P."/>
            <person name="Haon M."/>
            <person name="Grisel S."/>
            <person name="Petersen M."/>
            <person name="Berrin J.G."/>
            <person name="Delaux P.M."/>
            <person name="Dal Grande F."/>
            <person name="Keller J."/>
        </authorList>
    </citation>
    <scope>NUCLEOTIDE SEQUENCE [LARGE SCALE GENOMIC DNA]</scope>
    <source>
        <strain evidence="3 4">SAG 2043</strain>
    </source>
</reference>
<protein>
    <recommendedName>
        <fullName evidence="2">CS domain-containing protein</fullName>
    </recommendedName>
</protein>
<dbReference type="InterPro" id="IPR008978">
    <property type="entry name" value="HSP20-like_chaperone"/>
</dbReference>
<dbReference type="PANTHER" id="PTHR47686">
    <property type="entry name" value="SGS DOMAIN-CONTAINING PROTEIN"/>
    <property type="match status" value="1"/>
</dbReference>
<dbReference type="InterPro" id="IPR007052">
    <property type="entry name" value="CS_dom"/>
</dbReference>
<comment type="caution">
    <text evidence="3">The sequence shown here is derived from an EMBL/GenBank/DDBJ whole genome shotgun (WGS) entry which is preliminary data.</text>
</comment>
<feature type="compositionally biased region" description="Polar residues" evidence="1">
    <location>
        <begin position="120"/>
        <end position="130"/>
    </location>
</feature>
<keyword evidence="4" id="KW-1185">Reference proteome</keyword>
<dbReference type="EMBL" id="JALJOR010000006">
    <property type="protein sequence ID" value="KAK9815328.1"/>
    <property type="molecule type" value="Genomic_DNA"/>
</dbReference>
<dbReference type="PROSITE" id="PS51203">
    <property type="entry name" value="CS"/>
    <property type="match status" value="1"/>
</dbReference>
<gene>
    <name evidence="3" type="ORF">WJX72_001846</name>
</gene>
<dbReference type="SUPFAM" id="SSF49764">
    <property type="entry name" value="HSP20-like chaperones"/>
    <property type="match status" value="1"/>
</dbReference>
<dbReference type="Gene3D" id="2.60.40.790">
    <property type="match status" value="1"/>
</dbReference>
<dbReference type="PANTHER" id="PTHR47686:SF1">
    <property type="entry name" value="CALCYCLIN-BINDING PROTEIN"/>
    <property type="match status" value="1"/>
</dbReference>
<organism evidence="3 4">
    <name type="scientific">[Myrmecia] bisecta</name>
    <dbReference type="NCBI Taxonomy" id="41462"/>
    <lineage>
        <taxon>Eukaryota</taxon>
        <taxon>Viridiplantae</taxon>
        <taxon>Chlorophyta</taxon>
        <taxon>core chlorophytes</taxon>
        <taxon>Trebouxiophyceae</taxon>
        <taxon>Trebouxiales</taxon>
        <taxon>Trebouxiaceae</taxon>
        <taxon>Myrmecia</taxon>
    </lineage>
</organism>
<accession>A0AAW1PZF8</accession>
<dbReference type="Proteomes" id="UP001489004">
    <property type="component" value="Unassembled WGS sequence"/>
</dbReference>
<dbReference type="AlphaFoldDB" id="A0AAW1PZF8"/>
<evidence type="ECO:0000259" key="2">
    <source>
        <dbReference type="PROSITE" id="PS51203"/>
    </source>
</evidence>
<sequence>MESVDSDIEEIQHLLCLTQRKTVQDWLMRLLVILQQVQQQRQDPGHHRHQQHAQALSNGRALPDARLLANGSGAALSMGMNAPLAHSNYTSLAGRTGHGDGLLGSGGLSPYDPVWPGPQANRSTGGLNTFQGASQGWAPPPPQPPAAKQPTGVASVKRGLPAAAAPSSAYGSQGDLQSPLQLSSGAEELSSEGACGNGSIHPALKYGISLPLQTEMQRTAAVAEQPADRQLRVLTVCSWEQTESMVKVYIPLRGVQTDLLRAVFEPLSVEVKVLNLQGRNYVFRIKPTYKLIDSDACSVAASKTKKNILITIQKLQSFTPDEKRWKDLYGGPRDRFSPTSDQ</sequence>
<evidence type="ECO:0000256" key="1">
    <source>
        <dbReference type="SAM" id="MobiDB-lite"/>
    </source>
</evidence>
<feature type="region of interest" description="Disordered" evidence="1">
    <location>
        <begin position="116"/>
        <end position="194"/>
    </location>
</feature>
<proteinExistence type="predicted"/>
<feature type="domain" description="CS" evidence="2">
    <location>
        <begin position="232"/>
        <end position="329"/>
    </location>
</feature>
<feature type="region of interest" description="Disordered" evidence="1">
    <location>
        <begin position="42"/>
        <end position="61"/>
    </location>
</feature>
<evidence type="ECO:0000313" key="3">
    <source>
        <dbReference type="EMBL" id="KAK9815328.1"/>
    </source>
</evidence>
<feature type="compositionally biased region" description="Polar residues" evidence="1">
    <location>
        <begin position="170"/>
        <end position="181"/>
    </location>
</feature>
<feature type="compositionally biased region" description="Pro residues" evidence="1">
    <location>
        <begin position="138"/>
        <end position="147"/>
    </location>
</feature>
<evidence type="ECO:0000313" key="4">
    <source>
        <dbReference type="Proteomes" id="UP001489004"/>
    </source>
</evidence>
<feature type="compositionally biased region" description="Low complexity" evidence="1">
    <location>
        <begin position="182"/>
        <end position="194"/>
    </location>
</feature>